<protein>
    <submittedName>
        <fullName evidence="1">Uncharacterized protein</fullName>
    </submittedName>
</protein>
<evidence type="ECO:0000313" key="2">
    <source>
        <dbReference type="Proteomes" id="UP000886520"/>
    </source>
</evidence>
<feature type="non-terminal residue" evidence="1">
    <location>
        <position position="1"/>
    </location>
</feature>
<name>A0A9D4V7K5_ADICA</name>
<accession>A0A9D4V7K5</accession>
<proteinExistence type="predicted"/>
<dbReference type="AlphaFoldDB" id="A0A9D4V7K5"/>
<dbReference type="OrthoDB" id="1876817at2759"/>
<gene>
    <name evidence="1" type="ORF">GOP47_0004499</name>
</gene>
<keyword evidence="2" id="KW-1185">Reference proteome</keyword>
<dbReference type="EMBL" id="JABFUD020000004">
    <property type="protein sequence ID" value="KAI5081316.1"/>
    <property type="molecule type" value="Genomic_DNA"/>
</dbReference>
<organism evidence="1 2">
    <name type="scientific">Adiantum capillus-veneris</name>
    <name type="common">Maidenhair fern</name>
    <dbReference type="NCBI Taxonomy" id="13818"/>
    <lineage>
        <taxon>Eukaryota</taxon>
        <taxon>Viridiplantae</taxon>
        <taxon>Streptophyta</taxon>
        <taxon>Embryophyta</taxon>
        <taxon>Tracheophyta</taxon>
        <taxon>Polypodiopsida</taxon>
        <taxon>Polypodiidae</taxon>
        <taxon>Polypodiales</taxon>
        <taxon>Pteridineae</taxon>
        <taxon>Pteridaceae</taxon>
        <taxon>Vittarioideae</taxon>
        <taxon>Adiantum</taxon>
    </lineage>
</organism>
<reference evidence="1" key="1">
    <citation type="submission" date="2021-01" db="EMBL/GenBank/DDBJ databases">
        <title>Adiantum capillus-veneris genome.</title>
        <authorList>
            <person name="Fang Y."/>
            <person name="Liao Q."/>
        </authorList>
    </citation>
    <scope>NUCLEOTIDE SEQUENCE</scope>
    <source>
        <strain evidence="1">H3</strain>
        <tissue evidence="1">Leaf</tissue>
    </source>
</reference>
<dbReference type="Proteomes" id="UP000886520">
    <property type="component" value="Chromosome 4"/>
</dbReference>
<sequence length="201" mass="21551">GNKARMAGHGGAVVRAAAAAVVKEKKKKVSPRKLLMQRKAEQVAAEASASLLFHCSGVNCKQWRELKNSLATIQGKSLFQPNFKSSHFSPFAEKIASSPGPLCLLYLGEGASQDKLSKLLPPTSMSDSMLLLFGQQQSSILNHVDVKKATSLDLVSVYRRSVFSTLFNPMVFFSGLDRMKSISESGSAASANEEVSSTAPS</sequence>
<comment type="caution">
    <text evidence="1">The sequence shown here is derived from an EMBL/GenBank/DDBJ whole genome shotgun (WGS) entry which is preliminary data.</text>
</comment>
<evidence type="ECO:0000313" key="1">
    <source>
        <dbReference type="EMBL" id="KAI5081316.1"/>
    </source>
</evidence>